<evidence type="ECO:0000256" key="3">
    <source>
        <dbReference type="SAM" id="MobiDB-lite"/>
    </source>
</evidence>
<feature type="chain" id="PRO_5016243579" description="Transglutaminase-like domain-containing protein" evidence="4">
    <location>
        <begin position="42"/>
        <end position="1166"/>
    </location>
</feature>
<dbReference type="NCBIfam" id="TIGR01168">
    <property type="entry name" value="YSIRK_signal"/>
    <property type="match status" value="1"/>
</dbReference>
<evidence type="ECO:0000259" key="5">
    <source>
        <dbReference type="Pfam" id="PF01841"/>
    </source>
</evidence>
<keyword evidence="2" id="KW-0677">Repeat</keyword>
<evidence type="ECO:0000256" key="4">
    <source>
        <dbReference type="SAM" id="SignalP"/>
    </source>
</evidence>
<dbReference type="Proteomes" id="UP000269331">
    <property type="component" value="Chromosome"/>
</dbReference>
<dbReference type="RefSeq" id="WP_120171967.1">
    <property type="nucleotide sequence ID" value="NZ_AP018400.1"/>
</dbReference>
<dbReference type="InterPro" id="IPR002931">
    <property type="entry name" value="Transglutaminase-like"/>
</dbReference>
<keyword evidence="1 4" id="KW-0732">Signal</keyword>
<accession>A0A2Z5TP75</accession>
<protein>
    <recommendedName>
        <fullName evidence="5">Transglutaminase-like domain-containing protein</fullName>
    </recommendedName>
</protein>
<proteinExistence type="predicted"/>
<feature type="domain" description="Transglutaminase-like" evidence="5">
    <location>
        <begin position="283"/>
        <end position="369"/>
    </location>
</feature>
<feature type="signal peptide" evidence="4">
    <location>
        <begin position="1"/>
        <end position="41"/>
    </location>
</feature>
<feature type="compositionally biased region" description="Polar residues" evidence="3">
    <location>
        <begin position="93"/>
        <end position="103"/>
    </location>
</feature>
<dbReference type="InterPro" id="IPR018337">
    <property type="entry name" value="Cell_wall/Cho-bd_repeat"/>
</dbReference>
<dbReference type="AlphaFoldDB" id="A0A2Z5TP75"/>
<dbReference type="OrthoDB" id="9788327at2"/>
<dbReference type="KEGG" id="srq:SR187_7125"/>
<dbReference type="Gene3D" id="2.10.270.10">
    <property type="entry name" value="Cholin Binding"/>
    <property type="match status" value="1"/>
</dbReference>
<evidence type="ECO:0000256" key="2">
    <source>
        <dbReference type="ARBA" id="ARBA00022737"/>
    </source>
</evidence>
<reference evidence="6 7" key="1">
    <citation type="journal article" date="2018" name="Genome Biol. Evol.">
        <title>Complete Genome Sequence of Streptococcus ruminantium sp. nov. GUT-187T (=DSM 104980T =JCM 31869T), the Type Strain of S. ruminantium, and Comparison with Genome Sequences of Streptococcus suis Strains.</title>
        <authorList>
            <person name="Tohya M."/>
            <person name="Sekizaki T."/>
            <person name="Miyoshi-Akiyama T."/>
        </authorList>
    </citation>
    <scope>NUCLEOTIDE SEQUENCE [LARGE SCALE GENOMIC DNA]</scope>
    <source>
        <strain evidence="6 7">GUT187T</strain>
    </source>
</reference>
<feature type="compositionally biased region" description="Basic and acidic residues" evidence="3">
    <location>
        <begin position="104"/>
        <end position="117"/>
    </location>
</feature>
<dbReference type="SUPFAM" id="SSF69360">
    <property type="entry name" value="Cell wall binding repeat"/>
    <property type="match status" value="3"/>
</dbReference>
<dbReference type="Pfam" id="PF19085">
    <property type="entry name" value="Choline_bind_2"/>
    <property type="match status" value="9"/>
</dbReference>
<dbReference type="InterPro" id="IPR005877">
    <property type="entry name" value="YSIRK_signal_dom"/>
</dbReference>
<dbReference type="GeneID" id="52229953"/>
<sequence length="1166" mass="131759">MNYRQNADSQRRYAIRKMRVCVGSVLVGFFLLAGNMATVQAAETSVADSTMLAVEGNNSTADATFSRSDERPATENTSTESGGKEDFLKEALPTSTENSYISTEESKSDSDVPKEKALPTSVEESTKVSDNKVSNDYETIKKTILNPIAHNYYEDEQYELSQREATVERNKSIRLTLKSSDGKDVTDQVTWYVRTRYPSDEVYEHSKEVKNSTGKTFLRLDKDGTLTSLNQDDEQFVDLWGYYNQHLYRAKLILPGKVGMEDITQEEAAHREAEKIVKAFEGMSDVEKVKAAHDWLVDNVDYVARSGQDQSAYSALVEKKTVCAGYGHGLKLLLDKMNIPSQTLVGPAGGERHLWNVVELDGKWYHVDATWDDAGFKDVKYTRKSEHLLIHDEDFELTRKTKRGFIKSNDMGEHYRYYGFEKHGVLARNLEDVQTVLERQYHKAVLRNDSSTIIDIMAPNKITSDEIQSKLRRLDDVVKYGIYQEYYGGYTLHRFGVTLLPQKVETTVKVEQLQTEISTKNPRISNILVKLDQGVELNKANITVTGAKLTGIEKVNGTNKEYRLLLDEPERMVATTVQVAIHKRKHQFVLTNPEISINVKRAAQPEAFFVATGQTEGYLSNVKPGMEYRILRGPWQTINDSQVKLTNIGPGEIYVRVKETPDAFASQIQYVKVTKAGDPREVKALPDRIVGVTKDMEYRLKDKGDRTWIQVTSKILTNLVNGEYEVRRRVNGNQLASNTNTEKLVITAGIEATPGNIAEQERKAKTAAKEGKVLVSNSMVTSRWYKDTTTNVWYYFNEAGAKVKNTWVGDYYLLSDGKMAVNKWIQDTAKSTWYYVNGTGAKAKNTWVGDYYLLSDGKMAVNKWIQDTAKSTWYYVNGTGAKAKNTWVGEYYLLSDGKMAVNKWIQDTAKGTWYYVNGTGAKVKNTWVGEYYLLSDGKMAANKWIQDTAKGTWYYVNGTGAKVKNTWVGEYYLLSDGKMAANKWIQDTAKGTWYYVNGTGAKAKNTWVGDYYLLSDGKMAANKWIQDTAKGTWYYVNGTGAKVKNTWVGEYYLLSDGKMAANKWIQDTAKGTWYYVNGTGAKVKNTWVGDYYLLSDGKMAVNKWIQDTAKSTWYYVNGTGAKVKNTWVGDYYLLSDGKMATNQWIQDTATGTRYYVNGSGAKVKNT</sequence>
<dbReference type="InterPro" id="IPR038765">
    <property type="entry name" value="Papain-like_cys_pep_sf"/>
</dbReference>
<evidence type="ECO:0000256" key="1">
    <source>
        <dbReference type="ARBA" id="ARBA00022729"/>
    </source>
</evidence>
<gene>
    <name evidence="6" type="ORF">SR187_7125</name>
</gene>
<dbReference type="Gene3D" id="3.10.620.30">
    <property type="match status" value="1"/>
</dbReference>
<organism evidence="6 7">
    <name type="scientific">Streptococcus ruminantium</name>
    <dbReference type="NCBI Taxonomy" id="1917441"/>
    <lineage>
        <taxon>Bacteria</taxon>
        <taxon>Bacillati</taxon>
        <taxon>Bacillota</taxon>
        <taxon>Bacilli</taxon>
        <taxon>Lactobacillales</taxon>
        <taxon>Streptococcaceae</taxon>
        <taxon>Streptococcus</taxon>
    </lineage>
</organism>
<feature type="region of interest" description="Disordered" evidence="3">
    <location>
        <begin position="59"/>
        <end position="130"/>
    </location>
</feature>
<name>A0A2Z5TP75_9STRE</name>
<dbReference type="EMBL" id="AP018400">
    <property type="protein sequence ID" value="BBA93029.1"/>
    <property type="molecule type" value="Genomic_DNA"/>
</dbReference>
<evidence type="ECO:0000313" key="6">
    <source>
        <dbReference type="EMBL" id="BBA93029.1"/>
    </source>
</evidence>
<dbReference type="SUPFAM" id="SSF54001">
    <property type="entry name" value="Cysteine proteinases"/>
    <property type="match status" value="1"/>
</dbReference>
<evidence type="ECO:0000313" key="7">
    <source>
        <dbReference type="Proteomes" id="UP000269331"/>
    </source>
</evidence>
<dbReference type="Gene3D" id="2.20.120.10">
    <property type="entry name" value="Multimodular pneumococcal cell wall endolysin, domain 3"/>
    <property type="match status" value="8"/>
</dbReference>
<dbReference type="Pfam" id="PF01841">
    <property type="entry name" value="Transglut_core"/>
    <property type="match status" value="1"/>
</dbReference>